<dbReference type="GO" id="GO:0033969">
    <property type="term" value="F:gamma-glutamyl-gamma-aminobutyrate hydrolase activity"/>
    <property type="evidence" value="ECO:0007669"/>
    <property type="project" value="TreeGrafter"/>
</dbReference>
<evidence type="ECO:0000313" key="1">
    <source>
        <dbReference type="EMBL" id="RNL81741.1"/>
    </source>
</evidence>
<evidence type="ECO:0000313" key="2">
    <source>
        <dbReference type="Proteomes" id="UP000269198"/>
    </source>
</evidence>
<sequence length="237" mass="24897">MTRPVVGVSVYAERAQWGEVWDMPAALLPWAYVDSVAAAGAAPVLLPPVQGTAAAVSRLDALVLAGGGDIDPGIYGSPTGPRTAGVRPERDTAEVDLLTAALDLGIPVLGICRGMQLLNVVRGGTLAQHLPDLVGSSRHRQRTGVFDSHPVTVAPHTRIAEILGRTELDVATYHHQGLAELGSGVVATAWTHDGVVEAIEYEDVPNVVGVQWHPEMGEDPSLFSWLTDHVPGGCPHG</sequence>
<dbReference type="Gene3D" id="3.40.50.880">
    <property type="match status" value="1"/>
</dbReference>
<dbReference type="GO" id="GO:0005829">
    <property type="term" value="C:cytosol"/>
    <property type="evidence" value="ECO:0007669"/>
    <property type="project" value="TreeGrafter"/>
</dbReference>
<dbReference type="OrthoDB" id="9813383at2"/>
<dbReference type="PANTHER" id="PTHR43235">
    <property type="entry name" value="GLUTAMINE AMIDOTRANSFERASE PB2B2.05-RELATED"/>
    <property type="match status" value="1"/>
</dbReference>
<dbReference type="PANTHER" id="PTHR43235:SF1">
    <property type="entry name" value="GLUTAMINE AMIDOTRANSFERASE PB2B2.05-RELATED"/>
    <property type="match status" value="1"/>
</dbReference>
<dbReference type="InterPro" id="IPR044668">
    <property type="entry name" value="PuuD-like"/>
</dbReference>
<keyword evidence="1" id="KW-0378">Hydrolase</keyword>
<dbReference type="InterPro" id="IPR029062">
    <property type="entry name" value="Class_I_gatase-like"/>
</dbReference>
<name>A0A3N0E1M9_9ACTN</name>
<dbReference type="PROSITE" id="PS51273">
    <property type="entry name" value="GATASE_TYPE_1"/>
    <property type="match status" value="1"/>
</dbReference>
<dbReference type="AlphaFoldDB" id="A0A3N0E1M9"/>
<gene>
    <name evidence="1" type="ORF">EFW17_21390</name>
</gene>
<dbReference type="RefSeq" id="WP_123203229.1">
    <property type="nucleotide sequence ID" value="NZ_RJMB01000030.1"/>
</dbReference>
<comment type="caution">
    <text evidence="1">The sequence shown here is derived from an EMBL/GenBank/DDBJ whole genome shotgun (WGS) entry which is preliminary data.</text>
</comment>
<dbReference type="Proteomes" id="UP000269198">
    <property type="component" value="Unassembled WGS sequence"/>
</dbReference>
<organism evidence="1 2">
    <name type="scientific">Halostreptopolyspora alba</name>
    <dbReference type="NCBI Taxonomy" id="2487137"/>
    <lineage>
        <taxon>Bacteria</taxon>
        <taxon>Bacillati</taxon>
        <taxon>Actinomycetota</taxon>
        <taxon>Actinomycetes</taxon>
        <taxon>Streptosporangiales</taxon>
        <taxon>Nocardiopsidaceae</taxon>
        <taxon>Halostreptopolyspora</taxon>
    </lineage>
</organism>
<proteinExistence type="predicted"/>
<dbReference type="GO" id="GO:0006598">
    <property type="term" value="P:polyamine catabolic process"/>
    <property type="evidence" value="ECO:0007669"/>
    <property type="project" value="TreeGrafter"/>
</dbReference>
<reference evidence="1 2" key="1">
    <citation type="submission" date="2018-11" db="EMBL/GenBank/DDBJ databases">
        <title>The genome draft of YIM 96095.</title>
        <authorList>
            <person name="Tang S.-K."/>
            <person name="Chunyu W.-X."/>
            <person name="Feng Y.-Z."/>
        </authorList>
    </citation>
    <scope>NUCLEOTIDE SEQUENCE [LARGE SCALE GENOMIC DNA]</scope>
    <source>
        <strain evidence="1 2">YIM 96095</strain>
    </source>
</reference>
<accession>A0A3N0E1M9</accession>
<keyword evidence="2" id="KW-1185">Reference proteome</keyword>
<dbReference type="InterPro" id="IPR011697">
    <property type="entry name" value="Peptidase_C26"/>
</dbReference>
<protein>
    <submittedName>
        <fullName evidence="1">Gamma-glutamyl-gamma-aminobutyrate hydrolase family protein</fullName>
    </submittedName>
</protein>
<dbReference type="EMBL" id="RJMB01000030">
    <property type="protein sequence ID" value="RNL81741.1"/>
    <property type="molecule type" value="Genomic_DNA"/>
</dbReference>
<dbReference type="Pfam" id="PF07722">
    <property type="entry name" value="Peptidase_C26"/>
    <property type="match status" value="1"/>
</dbReference>
<dbReference type="CDD" id="cd01745">
    <property type="entry name" value="GATase1_2"/>
    <property type="match status" value="1"/>
</dbReference>
<dbReference type="SUPFAM" id="SSF52317">
    <property type="entry name" value="Class I glutamine amidotransferase-like"/>
    <property type="match status" value="1"/>
</dbReference>